<keyword evidence="2" id="KW-1185">Reference proteome</keyword>
<accession>A0AAN0NJB4</accession>
<gene>
    <name evidence="1" type="ORF">AABB28_03780</name>
</gene>
<evidence type="ECO:0000313" key="2">
    <source>
        <dbReference type="Proteomes" id="UP001451782"/>
    </source>
</evidence>
<name>A0AAN0NJB4_9RHOB</name>
<proteinExistence type="predicted"/>
<reference evidence="1 2" key="1">
    <citation type="submission" date="2024-04" db="EMBL/GenBank/DDBJ databases">
        <title>Phylogenomic analyses of a clade within the roseobacter group suggest taxonomic reassignments of species of the genera Aestuariivita, Citreicella, Loktanella, Nautella, Pelagibaca, Ruegeria, Thalassobius, Thiobacimonas and Tropicibacter, and the proposal o.</title>
        <authorList>
            <person name="Jeon C.O."/>
        </authorList>
    </citation>
    <scope>NUCLEOTIDE SEQUENCE [LARGE SCALE GENOMIC DNA]</scope>
    <source>
        <strain evidence="1 2">G8-12</strain>
    </source>
</reference>
<evidence type="ECO:0000313" key="1">
    <source>
        <dbReference type="EMBL" id="WZU64424.1"/>
    </source>
</evidence>
<dbReference type="KEGG" id="yag:AABB28_03780"/>
<protein>
    <submittedName>
        <fullName evidence="1">Uncharacterized protein</fullName>
    </submittedName>
</protein>
<dbReference type="AlphaFoldDB" id="A0AAN0NJB4"/>
<sequence>MPKHATARYCADPQALAAMKRDGLGWGHDLDCGCFHDAARHTKTGGLARVIASLTRRTPDGTA</sequence>
<organism evidence="1 2">
    <name type="scientific">Yoonia algicola</name>
    <dbReference type="NCBI Taxonomy" id="3137368"/>
    <lineage>
        <taxon>Bacteria</taxon>
        <taxon>Pseudomonadati</taxon>
        <taxon>Pseudomonadota</taxon>
        <taxon>Alphaproteobacteria</taxon>
        <taxon>Rhodobacterales</taxon>
        <taxon>Paracoccaceae</taxon>
        <taxon>Yoonia</taxon>
    </lineage>
</organism>
<dbReference type="RefSeq" id="WP_342070789.1">
    <property type="nucleotide sequence ID" value="NZ_CP151762.1"/>
</dbReference>
<dbReference type="EMBL" id="CP151762">
    <property type="protein sequence ID" value="WZU64424.1"/>
    <property type="molecule type" value="Genomic_DNA"/>
</dbReference>
<dbReference type="Proteomes" id="UP001451782">
    <property type="component" value="Chromosome"/>
</dbReference>